<protein>
    <submittedName>
        <fullName evidence="3">Uncharacterized protein</fullName>
    </submittedName>
</protein>
<proteinExistence type="inferred from homology"/>
<dbReference type="Gene3D" id="3.40.50.1110">
    <property type="entry name" value="SGNH hydrolase"/>
    <property type="match status" value="1"/>
</dbReference>
<dbReference type="GO" id="GO:0016788">
    <property type="term" value="F:hydrolase activity, acting on ester bonds"/>
    <property type="evidence" value="ECO:0007669"/>
    <property type="project" value="InterPro"/>
</dbReference>
<evidence type="ECO:0000256" key="1">
    <source>
        <dbReference type="ARBA" id="ARBA00008668"/>
    </source>
</evidence>
<dbReference type="InterPro" id="IPR001087">
    <property type="entry name" value="GDSL"/>
</dbReference>
<comment type="similarity">
    <text evidence="1">Belongs to the 'GDSL' lipolytic enzyme family.</text>
</comment>
<dbReference type="AlphaFoldDB" id="A0A2C9UP59"/>
<evidence type="ECO:0000313" key="3">
    <source>
        <dbReference type="EMBL" id="OAY32374.1"/>
    </source>
</evidence>
<gene>
    <name evidence="3" type="ORF">MANES_13G012900</name>
</gene>
<organism evidence="3">
    <name type="scientific">Manihot esculenta</name>
    <name type="common">Cassava</name>
    <name type="synonym">Jatropha manihot</name>
    <dbReference type="NCBI Taxonomy" id="3983"/>
    <lineage>
        <taxon>Eukaryota</taxon>
        <taxon>Viridiplantae</taxon>
        <taxon>Streptophyta</taxon>
        <taxon>Embryophyta</taxon>
        <taxon>Tracheophyta</taxon>
        <taxon>Spermatophyta</taxon>
        <taxon>Magnoliopsida</taxon>
        <taxon>eudicotyledons</taxon>
        <taxon>Gunneridae</taxon>
        <taxon>Pentapetalae</taxon>
        <taxon>rosids</taxon>
        <taxon>fabids</taxon>
        <taxon>Malpighiales</taxon>
        <taxon>Euphorbiaceae</taxon>
        <taxon>Crotonoideae</taxon>
        <taxon>Manihoteae</taxon>
        <taxon>Manihot</taxon>
    </lineage>
</organism>
<dbReference type="SUPFAM" id="SSF52266">
    <property type="entry name" value="SGNH hydrolase"/>
    <property type="match status" value="1"/>
</dbReference>
<name>A0A2C9UP59_MANES</name>
<sequence length="313" mass="34162">MCNGRLLVDFLCDDIGLPSLHAYKEASGDFSAGVNFAVAGSTCLTADLFSTNKITHSFMFKKKPENTLTQIDWFNKFIMGHDCKGMDEAQCKSHLSNSLFWVGAIGFSDYARIFGSAISGKSIAEASTDHVGKILKAVLDRGARYAIVQGLPPAGCCPLQLLLNPPKERDSMGCSSGLNALVQAHNELLQKKLGEFRAQYKDAVVIYADTWKAYKTILVNHKKYKFEEPFKACCGAGGGPLNCNLHSLCGSTGSSTCKNPDNYISWDGIHFTEAMHKRLAELLFQEDFCSPTFEVMIEKKVKASVTVKTAAAA</sequence>
<dbReference type="PANTHER" id="PTHR22835:SF532">
    <property type="entry name" value="SERINE-RICH ADHESIN FOR PLATELETS-LIKE ISOFORM X1"/>
    <property type="match status" value="1"/>
</dbReference>
<dbReference type="InterPro" id="IPR036514">
    <property type="entry name" value="SGNH_hydro_sf"/>
</dbReference>
<reference evidence="3" key="1">
    <citation type="submission" date="2016-02" db="EMBL/GenBank/DDBJ databases">
        <title>WGS assembly of Manihot esculenta.</title>
        <authorList>
            <person name="Bredeson J.V."/>
            <person name="Prochnik S.E."/>
            <person name="Lyons J.B."/>
            <person name="Schmutz J."/>
            <person name="Grimwood J."/>
            <person name="Vrebalov J."/>
            <person name="Bart R.S."/>
            <person name="Amuge T."/>
            <person name="Ferguson M.E."/>
            <person name="Green R."/>
            <person name="Putnam N."/>
            <person name="Stites J."/>
            <person name="Rounsley S."/>
            <person name="Rokhsar D.S."/>
        </authorList>
    </citation>
    <scope>NUCLEOTIDE SEQUENCE [LARGE SCALE GENOMIC DNA]</scope>
    <source>
        <tissue evidence="3">Leaf</tissue>
    </source>
</reference>
<dbReference type="STRING" id="3983.A0A2C9UP59"/>
<evidence type="ECO:0000256" key="2">
    <source>
        <dbReference type="ARBA" id="ARBA00023180"/>
    </source>
</evidence>
<dbReference type="EMBL" id="CM004399">
    <property type="protein sequence ID" value="OAY32374.1"/>
    <property type="molecule type" value="Genomic_DNA"/>
</dbReference>
<dbReference type="Pfam" id="PF00657">
    <property type="entry name" value="Lipase_GDSL"/>
    <property type="match status" value="1"/>
</dbReference>
<dbReference type="PANTHER" id="PTHR22835">
    <property type="entry name" value="ZINC FINGER FYVE DOMAIN CONTAINING PROTEIN"/>
    <property type="match status" value="1"/>
</dbReference>
<accession>A0A2C9UP59</accession>
<keyword evidence="2" id="KW-0325">Glycoprotein</keyword>